<dbReference type="SMART" id="SM00829">
    <property type="entry name" value="PKS_ER"/>
    <property type="match status" value="1"/>
</dbReference>
<dbReference type="GO" id="GO:0008106">
    <property type="term" value="F:alcohol dehydrogenase (NADP+) activity"/>
    <property type="evidence" value="ECO:0007669"/>
    <property type="project" value="UniProtKB-EC"/>
</dbReference>
<dbReference type="Proteomes" id="UP000198815">
    <property type="component" value="Unassembled WGS sequence"/>
</dbReference>
<dbReference type="InterPro" id="IPR036291">
    <property type="entry name" value="NAD(P)-bd_dom_sf"/>
</dbReference>
<evidence type="ECO:0000313" key="10">
    <source>
        <dbReference type="Proteomes" id="UP000198815"/>
    </source>
</evidence>
<comment type="cofactor">
    <cofactor evidence="1 7">
        <name>Zn(2+)</name>
        <dbReference type="ChEBI" id="CHEBI:29105"/>
    </cofactor>
</comment>
<sequence>MPTAKAYACDDEKTHFHPATVTLRDPGPTEILFDIKYAGICHSDIHNARSEWRPASYPIVPGHEIAGIVTKVGSQVRGFAVGDKVGVGCMVGSCGQCEYCKAGTEQFCTGPGGTLWTYGPDRQGNPTAGGYATAFTVDQSFALHIPDAIPFQASAPLMCAGITTYSPLKRWGAGPGRQVAIVGLGGLGHVAVQIAAAMGAEVSVISRTRAKEADGRRLGASHYYALSEPGTAGELAARFDLIVTTVSADSQLDPLLAMLRVGGVLVDVGLPQHPSSLYMSSLTHGARVLAGSLIGGIRETQEMLDFCAEHQVAPIVEVISGDEITAAYDNVVASRVRYRYVIDTSTF</sequence>
<comment type="catalytic activity">
    <reaction evidence="6">
        <text>a primary alcohol + NADP(+) = an aldehyde + NADPH + H(+)</text>
        <dbReference type="Rhea" id="RHEA:15937"/>
        <dbReference type="ChEBI" id="CHEBI:15378"/>
        <dbReference type="ChEBI" id="CHEBI:15734"/>
        <dbReference type="ChEBI" id="CHEBI:17478"/>
        <dbReference type="ChEBI" id="CHEBI:57783"/>
        <dbReference type="ChEBI" id="CHEBI:58349"/>
        <dbReference type="EC" id="1.1.1.2"/>
    </reaction>
</comment>
<dbReference type="InterPro" id="IPR020843">
    <property type="entry name" value="ER"/>
</dbReference>
<dbReference type="Gene3D" id="3.90.180.10">
    <property type="entry name" value="Medium-chain alcohol dehydrogenases, catalytic domain"/>
    <property type="match status" value="1"/>
</dbReference>
<protein>
    <recommendedName>
        <fullName evidence="5">alcohol dehydrogenase (NADP(+))</fullName>
        <ecNumber evidence="5">1.1.1.2</ecNumber>
    </recommendedName>
</protein>
<dbReference type="InterPro" id="IPR013154">
    <property type="entry name" value="ADH-like_N"/>
</dbReference>
<evidence type="ECO:0000256" key="5">
    <source>
        <dbReference type="ARBA" id="ARBA00024074"/>
    </source>
</evidence>
<dbReference type="PANTHER" id="PTHR42683">
    <property type="entry name" value="ALDEHYDE REDUCTASE"/>
    <property type="match status" value="1"/>
</dbReference>
<evidence type="ECO:0000256" key="7">
    <source>
        <dbReference type="RuleBase" id="RU361277"/>
    </source>
</evidence>
<dbReference type="InterPro" id="IPR011032">
    <property type="entry name" value="GroES-like_sf"/>
</dbReference>
<dbReference type="AlphaFoldDB" id="A0A1H9Q7M0"/>
<dbReference type="RefSeq" id="WP_091967181.1">
    <property type="nucleotide sequence ID" value="NZ_FOGZ01000002.1"/>
</dbReference>
<feature type="domain" description="Enoyl reductase (ER)" evidence="8">
    <location>
        <begin position="10"/>
        <end position="342"/>
    </location>
</feature>
<keyword evidence="2 7" id="KW-0479">Metal-binding</keyword>
<dbReference type="Pfam" id="PF08240">
    <property type="entry name" value="ADH_N"/>
    <property type="match status" value="1"/>
</dbReference>
<reference evidence="9 10" key="1">
    <citation type="submission" date="2016-10" db="EMBL/GenBank/DDBJ databases">
        <authorList>
            <person name="de Groot N.N."/>
        </authorList>
    </citation>
    <scope>NUCLEOTIDE SEQUENCE [LARGE SCALE GENOMIC DNA]</scope>
    <source>
        <strain evidence="9 10">DSM 16859</strain>
    </source>
</reference>
<dbReference type="Gene3D" id="3.40.50.720">
    <property type="entry name" value="NAD(P)-binding Rossmann-like Domain"/>
    <property type="match status" value="1"/>
</dbReference>
<dbReference type="EC" id="1.1.1.2" evidence="5"/>
<gene>
    <name evidence="9" type="ORF">SAMN05443377_102177</name>
</gene>
<dbReference type="OrthoDB" id="3567264at2"/>
<dbReference type="EMBL" id="FOGZ01000002">
    <property type="protein sequence ID" value="SER56422.1"/>
    <property type="molecule type" value="Genomic_DNA"/>
</dbReference>
<dbReference type="SUPFAM" id="SSF50129">
    <property type="entry name" value="GroES-like"/>
    <property type="match status" value="1"/>
</dbReference>
<keyword evidence="10" id="KW-1185">Reference proteome</keyword>
<proteinExistence type="inferred from homology"/>
<keyword evidence="3 7" id="KW-0862">Zinc</keyword>
<dbReference type="InterPro" id="IPR002328">
    <property type="entry name" value="ADH_Zn_CS"/>
</dbReference>
<name>A0A1H9Q7M0_9ACTN</name>
<dbReference type="InterPro" id="IPR013149">
    <property type="entry name" value="ADH-like_C"/>
</dbReference>
<dbReference type="SUPFAM" id="SSF51735">
    <property type="entry name" value="NAD(P)-binding Rossmann-fold domains"/>
    <property type="match status" value="1"/>
</dbReference>
<evidence type="ECO:0000259" key="8">
    <source>
        <dbReference type="SMART" id="SM00829"/>
    </source>
</evidence>
<comment type="similarity">
    <text evidence="7">Belongs to the zinc-containing alcohol dehydrogenase family.</text>
</comment>
<dbReference type="CDD" id="cd05283">
    <property type="entry name" value="CAD1"/>
    <property type="match status" value="1"/>
</dbReference>
<evidence type="ECO:0000256" key="6">
    <source>
        <dbReference type="ARBA" id="ARBA00048262"/>
    </source>
</evidence>
<dbReference type="GO" id="GO:0008270">
    <property type="term" value="F:zinc ion binding"/>
    <property type="evidence" value="ECO:0007669"/>
    <property type="project" value="InterPro"/>
</dbReference>
<evidence type="ECO:0000256" key="3">
    <source>
        <dbReference type="ARBA" id="ARBA00022833"/>
    </source>
</evidence>
<evidence type="ECO:0000256" key="1">
    <source>
        <dbReference type="ARBA" id="ARBA00001947"/>
    </source>
</evidence>
<evidence type="ECO:0000313" key="9">
    <source>
        <dbReference type="EMBL" id="SER56422.1"/>
    </source>
</evidence>
<dbReference type="PROSITE" id="PS00059">
    <property type="entry name" value="ADH_ZINC"/>
    <property type="match status" value="1"/>
</dbReference>
<dbReference type="STRING" id="64702.SAMN05443377_102177"/>
<dbReference type="Pfam" id="PF00107">
    <property type="entry name" value="ADH_zinc_N"/>
    <property type="match status" value="1"/>
</dbReference>
<evidence type="ECO:0000256" key="2">
    <source>
        <dbReference type="ARBA" id="ARBA00022723"/>
    </source>
</evidence>
<organism evidence="9 10">
    <name type="scientific">Propionibacterium cyclohexanicum</name>
    <dbReference type="NCBI Taxonomy" id="64702"/>
    <lineage>
        <taxon>Bacteria</taxon>
        <taxon>Bacillati</taxon>
        <taxon>Actinomycetota</taxon>
        <taxon>Actinomycetes</taxon>
        <taxon>Propionibacteriales</taxon>
        <taxon>Propionibacteriaceae</taxon>
        <taxon>Propionibacterium</taxon>
    </lineage>
</organism>
<accession>A0A1H9Q7M0</accession>
<dbReference type="FunFam" id="3.40.50.720:FF:000022">
    <property type="entry name" value="Cinnamyl alcohol dehydrogenase"/>
    <property type="match status" value="1"/>
</dbReference>
<evidence type="ECO:0000256" key="4">
    <source>
        <dbReference type="ARBA" id="ARBA00023002"/>
    </source>
</evidence>
<dbReference type="InterPro" id="IPR047109">
    <property type="entry name" value="CAD-like"/>
</dbReference>
<keyword evidence="4" id="KW-0560">Oxidoreductase</keyword>